<evidence type="ECO:0000313" key="1">
    <source>
        <dbReference type="EMBL" id="KIL47405.1"/>
    </source>
</evidence>
<organism evidence="1 2">
    <name type="scientific">Jeotgalibacillus campisalis</name>
    <dbReference type="NCBI Taxonomy" id="220754"/>
    <lineage>
        <taxon>Bacteria</taxon>
        <taxon>Bacillati</taxon>
        <taxon>Bacillota</taxon>
        <taxon>Bacilli</taxon>
        <taxon>Bacillales</taxon>
        <taxon>Caryophanaceae</taxon>
        <taxon>Jeotgalibacillus</taxon>
    </lineage>
</organism>
<keyword evidence="2" id="KW-1185">Reference proteome</keyword>
<accession>A0A0C2RAR5</accession>
<comment type="caution">
    <text evidence="1">The sequence shown here is derived from an EMBL/GenBank/DDBJ whole genome shotgun (WGS) entry which is preliminary data.</text>
</comment>
<dbReference type="AlphaFoldDB" id="A0A0C2RAR5"/>
<name>A0A0C2RAR5_9BACL</name>
<reference evidence="1 2" key="1">
    <citation type="submission" date="2015-01" db="EMBL/GenBank/DDBJ databases">
        <title>Jeotgalibacillus campisalis genome sequencing.</title>
        <authorList>
            <person name="Goh K.M."/>
            <person name="Chan K.-G."/>
            <person name="Yaakop A.S."/>
            <person name="Ee R."/>
            <person name="Gan H.M."/>
            <person name="Chan C.S."/>
        </authorList>
    </citation>
    <scope>NUCLEOTIDE SEQUENCE [LARGE SCALE GENOMIC DNA]</scope>
    <source>
        <strain evidence="1 2">SF-57</strain>
    </source>
</reference>
<dbReference type="EMBL" id="JXRR01000014">
    <property type="protein sequence ID" value="KIL47405.1"/>
    <property type="molecule type" value="Genomic_DNA"/>
</dbReference>
<sequence length="55" mass="6248">MSEDVELFKFFNGGVPSGEISFTAYPVYAAYSVHYYFNHFFLDEADSGFAICRSC</sequence>
<gene>
    <name evidence="1" type="ORF">KR50_15720</name>
</gene>
<dbReference type="Proteomes" id="UP000031972">
    <property type="component" value="Unassembled WGS sequence"/>
</dbReference>
<protein>
    <submittedName>
        <fullName evidence="1">Uncharacterized protein</fullName>
    </submittedName>
</protein>
<evidence type="ECO:0000313" key="2">
    <source>
        <dbReference type="Proteomes" id="UP000031972"/>
    </source>
</evidence>
<proteinExistence type="predicted"/>